<accession>A0AAW5ULE9</accession>
<gene>
    <name evidence="3" type="ORF">ONT23_03665</name>
</gene>
<dbReference type="Pfam" id="PF00589">
    <property type="entry name" value="Phage_integrase"/>
    <property type="match status" value="1"/>
</dbReference>
<organism evidence="3 4">
    <name type="scientific">Segatella copri</name>
    <dbReference type="NCBI Taxonomy" id="165179"/>
    <lineage>
        <taxon>Bacteria</taxon>
        <taxon>Pseudomonadati</taxon>
        <taxon>Bacteroidota</taxon>
        <taxon>Bacteroidia</taxon>
        <taxon>Bacteroidales</taxon>
        <taxon>Prevotellaceae</taxon>
        <taxon>Segatella</taxon>
    </lineage>
</organism>
<keyword evidence="1" id="KW-0233">DNA recombination</keyword>
<dbReference type="PROSITE" id="PS51898">
    <property type="entry name" value="TYR_RECOMBINASE"/>
    <property type="match status" value="1"/>
</dbReference>
<dbReference type="SUPFAM" id="SSF56349">
    <property type="entry name" value="DNA breaking-rejoining enzymes"/>
    <property type="match status" value="1"/>
</dbReference>
<dbReference type="AlphaFoldDB" id="A0AAW5ULE9"/>
<evidence type="ECO:0000313" key="4">
    <source>
        <dbReference type="Proteomes" id="UP001209168"/>
    </source>
</evidence>
<comment type="caution">
    <text evidence="3">The sequence shown here is derived from an EMBL/GenBank/DDBJ whole genome shotgun (WGS) entry which is preliminary data.</text>
</comment>
<dbReference type="InterPro" id="IPR011010">
    <property type="entry name" value="DNA_brk_join_enz"/>
</dbReference>
<dbReference type="RefSeq" id="WP_264899414.1">
    <property type="nucleotide sequence ID" value="NZ_CATKVV010000003.1"/>
</dbReference>
<protein>
    <submittedName>
        <fullName evidence="3">Tyrosine-type recombinase/integrase</fullName>
    </submittedName>
</protein>
<name>A0AAW5ULE9_9BACT</name>
<dbReference type="InterPro" id="IPR002104">
    <property type="entry name" value="Integrase_catalytic"/>
</dbReference>
<feature type="domain" description="Tyr recombinase" evidence="2">
    <location>
        <begin position="1"/>
        <end position="50"/>
    </location>
</feature>
<dbReference type="GO" id="GO:0015074">
    <property type="term" value="P:DNA integration"/>
    <property type="evidence" value="ECO:0007669"/>
    <property type="project" value="InterPro"/>
</dbReference>
<dbReference type="EMBL" id="JAPDVH010000001">
    <property type="protein sequence ID" value="MCW4154657.1"/>
    <property type="molecule type" value="Genomic_DNA"/>
</dbReference>
<dbReference type="GO" id="GO:0003677">
    <property type="term" value="F:DNA binding"/>
    <property type="evidence" value="ECO:0007669"/>
    <property type="project" value="InterPro"/>
</dbReference>
<dbReference type="GO" id="GO:0006310">
    <property type="term" value="P:DNA recombination"/>
    <property type="evidence" value="ECO:0007669"/>
    <property type="project" value="UniProtKB-KW"/>
</dbReference>
<evidence type="ECO:0000259" key="2">
    <source>
        <dbReference type="PROSITE" id="PS51898"/>
    </source>
</evidence>
<dbReference type="InterPro" id="IPR013762">
    <property type="entry name" value="Integrase-like_cat_sf"/>
</dbReference>
<sequence length="57" mass="6293">MHCSRHTFATQALAMGVDIYTISQLLGHTHISTTQVYVHSLLQKKQEAIRLIAGMAA</sequence>
<proteinExistence type="predicted"/>
<dbReference type="Gene3D" id="1.10.443.10">
    <property type="entry name" value="Intergrase catalytic core"/>
    <property type="match status" value="1"/>
</dbReference>
<evidence type="ECO:0000313" key="3">
    <source>
        <dbReference type="EMBL" id="MCW4154657.1"/>
    </source>
</evidence>
<reference evidence="3" key="1">
    <citation type="submission" date="2022-11" db="EMBL/GenBank/DDBJ databases">
        <title>Genomic repertoires linked with pathogenic potency of arthritogenic Prevotella copri isolated from the gut of rheumatoid arthritis patients.</title>
        <authorList>
            <person name="Nii T."/>
            <person name="Maeda Y."/>
            <person name="Motooka D."/>
            <person name="Naito M."/>
            <person name="Matsumoto Y."/>
            <person name="Ogawa T."/>
            <person name="Oguro-Igashira E."/>
            <person name="Kishikawa T."/>
            <person name="Yamashita M."/>
            <person name="Koizumi S."/>
            <person name="Kurakawa T."/>
            <person name="Okumura R."/>
            <person name="Kayama H."/>
            <person name="Murakami M."/>
            <person name="Sakaguchi T."/>
            <person name="Das B."/>
            <person name="Nakamura S."/>
            <person name="Okada Y."/>
            <person name="Kumanogoh A."/>
            <person name="Takeda K."/>
        </authorList>
    </citation>
    <scope>NUCLEOTIDE SEQUENCE</scope>
    <source>
        <strain evidence="3">H012_8</strain>
    </source>
</reference>
<dbReference type="Proteomes" id="UP001209168">
    <property type="component" value="Unassembled WGS sequence"/>
</dbReference>
<evidence type="ECO:0000256" key="1">
    <source>
        <dbReference type="ARBA" id="ARBA00023172"/>
    </source>
</evidence>